<evidence type="ECO:0000256" key="1">
    <source>
        <dbReference type="SAM" id="MobiDB-lite"/>
    </source>
</evidence>
<dbReference type="Pfam" id="PF06985">
    <property type="entry name" value="HET"/>
    <property type="match status" value="1"/>
</dbReference>
<gene>
    <name evidence="3" type="ORF">AOQ84DRAFT_416173</name>
</gene>
<dbReference type="AlphaFoldDB" id="A0A8E2JPN7"/>
<keyword evidence="4" id="KW-1185">Reference proteome</keyword>
<dbReference type="OrthoDB" id="5135333at2759"/>
<accession>A0A8E2JPN7</accession>
<evidence type="ECO:0000313" key="4">
    <source>
        <dbReference type="Proteomes" id="UP000250140"/>
    </source>
</evidence>
<feature type="compositionally biased region" description="Polar residues" evidence="1">
    <location>
        <begin position="18"/>
        <end position="35"/>
    </location>
</feature>
<name>A0A8E2JPN7_9PEZI</name>
<feature type="region of interest" description="Disordered" evidence="1">
    <location>
        <begin position="15"/>
        <end position="35"/>
    </location>
</feature>
<protein>
    <recommendedName>
        <fullName evidence="2">Heterokaryon incompatibility domain-containing protein</fullName>
    </recommendedName>
</protein>
<feature type="domain" description="Heterokaryon incompatibility" evidence="2">
    <location>
        <begin position="221"/>
        <end position="329"/>
    </location>
</feature>
<dbReference type="Proteomes" id="UP000250140">
    <property type="component" value="Unassembled WGS sequence"/>
</dbReference>
<reference evidence="3 4" key="1">
    <citation type="journal article" date="2016" name="Nat. Commun.">
        <title>Ectomycorrhizal ecology is imprinted in the genome of the dominant symbiotic fungus Cenococcum geophilum.</title>
        <authorList>
            <consortium name="DOE Joint Genome Institute"/>
            <person name="Peter M."/>
            <person name="Kohler A."/>
            <person name="Ohm R.A."/>
            <person name="Kuo A."/>
            <person name="Krutzmann J."/>
            <person name="Morin E."/>
            <person name="Arend M."/>
            <person name="Barry K.W."/>
            <person name="Binder M."/>
            <person name="Choi C."/>
            <person name="Clum A."/>
            <person name="Copeland A."/>
            <person name="Grisel N."/>
            <person name="Haridas S."/>
            <person name="Kipfer T."/>
            <person name="LaButti K."/>
            <person name="Lindquist E."/>
            <person name="Lipzen A."/>
            <person name="Maire R."/>
            <person name="Meier B."/>
            <person name="Mihaltcheva S."/>
            <person name="Molinier V."/>
            <person name="Murat C."/>
            <person name="Poggeler S."/>
            <person name="Quandt C.A."/>
            <person name="Sperisen C."/>
            <person name="Tritt A."/>
            <person name="Tisserant E."/>
            <person name="Crous P.W."/>
            <person name="Henrissat B."/>
            <person name="Nehls U."/>
            <person name="Egli S."/>
            <person name="Spatafora J.W."/>
            <person name="Grigoriev I.V."/>
            <person name="Martin F.M."/>
        </authorList>
    </citation>
    <scope>NUCLEOTIDE SEQUENCE [LARGE SCALE GENOMIC DNA]</scope>
    <source>
        <strain evidence="3 4">CBS 207.34</strain>
    </source>
</reference>
<evidence type="ECO:0000313" key="3">
    <source>
        <dbReference type="EMBL" id="OCL04474.1"/>
    </source>
</evidence>
<dbReference type="PANTHER" id="PTHR33112">
    <property type="entry name" value="DOMAIN PROTEIN, PUTATIVE-RELATED"/>
    <property type="match status" value="1"/>
</dbReference>
<dbReference type="EMBL" id="KV750498">
    <property type="protein sequence ID" value="OCL04474.1"/>
    <property type="molecule type" value="Genomic_DNA"/>
</dbReference>
<sequence length="719" mass="81918">MGQILSRITQRCGYKTISPKQRQPQSNSLPATKTNTSNAQCCEKCQEAGEFIKAQLSRPKENTKKTPDRSLPVGHLSLLRSRTDYKSCQSIVSALLETGHASAPDIGQTEVQLRFDGINFYCDVRLVNEDFDERRGPMLIKTEPVNGAECSDPTSYGRLIDFCRVDIGLIREWIDACNHLHGPSISHIAPTLVQSQLPWLYLIDLERESLVRVSVSAEPQYTALSYVWGRVEMLKTTKENLNRMQQPGALSIISKFEGHHIPNTISDAMYLASQLGVKYFWTDCLCIVQDDESTKGMFINAMASIYARAYFTIVAGEGSDGNFGISGTRSYLKPRNIPFRYMHFPGYSMQTENMNELSDKGAAVGTPEIRKEFPGFISDIPSWPNMVEFAQVVLEYNKRNLTFDNDVLAAYAGVTTIMSQAFHSGLHFGLPEIFFDIALLWEADRRLPQPLRQRSPTETKLPSWSWVNLKGFLFLDIWTSFCPDFYKDTSNLREAKEIQPLVTWYKTPRLGEVSRPIEYQFFGNHSSMPPGWSSKAGPKGDLTYSHSSFSDKTFTYPFPVAIGPPAYNPETTEYSQILLCTAKRTWLVKAEPIERHPWLEHSLYGIHHLRTNDGVWAGVLSNDRPCTPEKSFTDAFDGHCELIAISRARVRNWKWAKPILLEWELDEHPSCDRVEELYEFYNVLWIEWVDGIAYRRGIGRVSGEVWERLELEEVDIKLG</sequence>
<dbReference type="InterPro" id="IPR010730">
    <property type="entry name" value="HET"/>
</dbReference>
<evidence type="ECO:0000259" key="2">
    <source>
        <dbReference type="Pfam" id="PF06985"/>
    </source>
</evidence>
<proteinExistence type="predicted"/>
<dbReference type="PANTHER" id="PTHR33112:SF12">
    <property type="entry name" value="HETEROKARYON INCOMPATIBILITY DOMAIN-CONTAINING PROTEIN"/>
    <property type="match status" value="1"/>
</dbReference>
<organism evidence="3 4">
    <name type="scientific">Glonium stellatum</name>
    <dbReference type="NCBI Taxonomy" id="574774"/>
    <lineage>
        <taxon>Eukaryota</taxon>
        <taxon>Fungi</taxon>
        <taxon>Dikarya</taxon>
        <taxon>Ascomycota</taxon>
        <taxon>Pezizomycotina</taxon>
        <taxon>Dothideomycetes</taxon>
        <taxon>Pleosporomycetidae</taxon>
        <taxon>Gloniales</taxon>
        <taxon>Gloniaceae</taxon>
        <taxon>Glonium</taxon>
    </lineage>
</organism>